<keyword evidence="3 12" id="KW-0964">Secreted</keyword>
<keyword evidence="4 12" id="KW-0645">Protease</keyword>
<evidence type="ECO:0000256" key="5">
    <source>
        <dbReference type="ARBA" id="ARBA00022723"/>
    </source>
</evidence>
<keyword evidence="6 12" id="KW-0378">Hydrolase</keyword>
<dbReference type="Gene3D" id="1.10.390.10">
    <property type="entry name" value="Neutral Protease Domain 2"/>
    <property type="match status" value="1"/>
</dbReference>
<evidence type="ECO:0000313" key="14">
    <source>
        <dbReference type="Proteomes" id="UP000663827"/>
    </source>
</evidence>
<feature type="binding site" evidence="11">
    <location>
        <position position="438"/>
    </location>
    <ligand>
        <name>Zn(2+)</name>
        <dbReference type="ChEBI" id="CHEBI:29105"/>
        <note>catalytic</note>
    </ligand>
</feature>
<evidence type="ECO:0000256" key="11">
    <source>
        <dbReference type="PIRSR" id="PIRSR601842-2"/>
    </source>
</evidence>
<dbReference type="GO" id="GO:0008270">
    <property type="term" value="F:zinc ion binding"/>
    <property type="evidence" value="ECO:0007669"/>
    <property type="project" value="InterPro"/>
</dbReference>
<dbReference type="InterPro" id="IPR001842">
    <property type="entry name" value="Peptidase_M36"/>
</dbReference>
<evidence type="ECO:0000256" key="9">
    <source>
        <dbReference type="ARBA" id="ARBA00023145"/>
    </source>
</evidence>
<dbReference type="InterPro" id="IPR050371">
    <property type="entry name" value="Fungal_virulence_M36"/>
</dbReference>
<evidence type="ECO:0000256" key="7">
    <source>
        <dbReference type="ARBA" id="ARBA00022833"/>
    </source>
</evidence>
<evidence type="ECO:0000256" key="10">
    <source>
        <dbReference type="PIRSR" id="PIRSR601842-1"/>
    </source>
</evidence>
<proteinExistence type="inferred from homology"/>
<dbReference type="PANTHER" id="PTHR33478">
    <property type="entry name" value="EXTRACELLULAR METALLOPROTEINASE MEP"/>
    <property type="match status" value="1"/>
</dbReference>
<keyword evidence="8 12" id="KW-0482">Metalloprotease</keyword>
<reference evidence="13" key="1">
    <citation type="submission" date="2021-01" db="EMBL/GenBank/DDBJ databases">
        <authorList>
            <person name="Kaushik A."/>
        </authorList>
    </citation>
    <scope>NUCLEOTIDE SEQUENCE</scope>
    <source>
        <strain evidence="13">AG5</strain>
    </source>
</reference>
<evidence type="ECO:0000256" key="1">
    <source>
        <dbReference type="ARBA" id="ARBA00004613"/>
    </source>
</evidence>
<evidence type="ECO:0000256" key="12">
    <source>
        <dbReference type="RuleBase" id="RU364017"/>
    </source>
</evidence>
<dbReference type="AlphaFoldDB" id="A0A8H3E3M6"/>
<comment type="subcellular location">
    <subcellularLocation>
        <location evidence="1 12">Secreted</location>
    </subcellularLocation>
</comment>
<dbReference type="EC" id="3.4.24.-" evidence="12"/>
<dbReference type="EMBL" id="CAJNJQ010002871">
    <property type="protein sequence ID" value="CAE7187139.1"/>
    <property type="molecule type" value="Genomic_DNA"/>
</dbReference>
<organism evidence="13 14">
    <name type="scientific">Rhizoctonia solani</name>
    <dbReference type="NCBI Taxonomy" id="456999"/>
    <lineage>
        <taxon>Eukaryota</taxon>
        <taxon>Fungi</taxon>
        <taxon>Dikarya</taxon>
        <taxon>Basidiomycota</taxon>
        <taxon>Agaricomycotina</taxon>
        <taxon>Agaricomycetes</taxon>
        <taxon>Cantharellales</taxon>
        <taxon>Ceratobasidiaceae</taxon>
        <taxon>Rhizoctonia</taxon>
    </lineage>
</organism>
<dbReference type="GO" id="GO:0006508">
    <property type="term" value="P:proteolysis"/>
    <property type="evidence" value="ECO:0007669"/>
    <property type="project" value="UniProtKB-KW"/>
</dbReference>
<keyword evidence="7 11" id="KW-0862">Zinc</keyword>
<evidence type="ECO:0000256" key="8">
    <source>
        <dbReference type="ARBA" id="ARBA00023049"/>
    </source>
</evidence>
<dbReference type="Pfam" id="PF02128">
    <property type="entry name" value="Peptidase_M36"/>
    <property type="match status" value="1"/>
</dbReference>
<comment type="cofactor">
    <cofactor evidence="11">
        <name>Zn(2+)</name>
        <dbReference type="ChEBI" id="CHEBI:29105"/>
    </cofactor>
    <text evidence="11">Binds 1 zinc ion per subunit.</text>
</comment>
<comment type="similarity">
    <text evidence="2 12">Belongs to the peptidase M36 family.</text>
</comment>
<dbReference type="CDD" id="cd09596">
    <property type="entry name" value="M36"/>
    <property type="match status" value="1"/>
</dbReference>
<feature type="signal peptide" evidence="12">
    <location>
        <begin position="1"/>
        <end position="20"/>
    </location>
</feature>
<dbReference type="Gene3D" id="3.10.170.10">
    <property type="match status" value="1"/>
</dbReference>
<dbReference type="PRINTS" id="PR00999">
    <property type="entry name" value="FUNGALYSIN"/>
</dbReference>
<comment type="caution">
    <text evidence="13">The sequence shown here is derived from an EMBL/GenBank/DDBJ whole genome shotgun (WGS) entry which is preliminary data.</text>
</comment>
<evidence type="ECO:0000256" key="6">
    <source>
        <dbReference type="ARBA" id="ARBA00022801"/>
    </source>
</evidence>
<feature type="chain" id="PRO_5034432732" description="Extracellular metalloproteinase" evidence="12">
    <location>
        <begin position="21"/>
        <end position="535"/>
    </location>
</feature>
<feature type="binding site" evidence="11">
    <location>
        <position position="223"/>
    </location>
    <ligand>
        <name>Zn(2+)</name>
        <dbReference type="ChEBI" id="CHEBI:29105"/>
        <note>catalytic</note>
    </ligand>
</feature>
<dbReference type="Proteomes" id="UP000663827">
    <property type="component" value="Unassembled WGS sequence"/>
</dbReference>
<feature type="active site" evidence="10">
    <location>
        <position position="410"/>
    </location>
</feature>
<dbReference type="GO" id="GO:0004222">
    <property type="term" value="F:metalloendopeptidase activity"/>
    <property type="evidence" value="ECO:0007669"/>
    <property type="project" value="InterPro"/>
</dbReference>
<feature type="binding site" evidence="11">
    <location>
        <position position="409"/>
    </location>
    <ligand>
        <name>Zn(2+)</name>
        <dbReference type="ChEBI" id="CHEBI:29105"/>
        <note>catalytic</note>
    </ligand>
</feature>
<keyword evidence="5 11" id="KW-0479">Metal-binding</keyword>
<protein>
    <recommendedName>
        <fullName evidence="12">Extracellular metalloproteinase</fullName>
        <ecNumber evidence="12">3.4.24.-</ecNumber>
    </recommendedName>
    <alternativeName>
        <fullName evidence="12">Fungalysin</fullName>
    </alternativeName>
</protein>
<dbReference type="SUPFAM" id="SSF55486">
    <property type="entry name" value="Metalloproteases ('zincins'), catalytic domain"/>
    <property type="match status" value="1"/>
</dbReference>
<keyword evidence="12" id="KW-0732">Signal</keyword>
<gene>
    <name evidence="13" type="ORF">RDB_LOCUS123205</name>
</gene>
<evidence type="ECO:0000313" key="13">
    <source>
        <dbReference type="EMBL" id="CAE7187139.1"/>
    </source>
</evidence>
<dbReference type="GO" id="GO:0005615">
    <property type="term" value="C:extracellular space"/>
    <property type="evidence" value="ECO:0007669"/>
    <property type="project" value="InterPro"/>
</dbReference>
<dbReference type="InterPro" id="IPR027268">
    <property type="entry name" value="Peptidase_M4/M1_CTD_sf"/>
</dbReference>
<keyword evidence="9 12" id="KW-0865">Zymogen</keyword>
<sequence>MAPLNKLAIVAFIITQGAAAAPWDVHGRRTTHSVRSVGPKRSLFHSYHPEPRFETYGASGVVHPLAKRGTPSTHEEAARAFLAEKLGCGADALSRKSGHSSDMTANEYFRQIINNIPIANAVANVALKGDRVVSFGTSFVNPKSVAGSTPRLTEINAIANAEAALGGIYNDRPVLLEYFVKDSHHIVLTYVVEVRNYETHEWHEAFVDAHSGEIVNVISFGADASYRVIPLTSADPTDGFQTLTDPYDPVSSPDGWHLYHSIFSGSPVATTATSGNNVLVFKSSTTDGLTQQSSSPNNYDYVFDPAKQPADNKDAASVNAFYVANMMHDLLYRYGFTESAFNFQYHNNGKGGAQNDQVYLSVQVSEKKVFNDASFFTPADGVNGELRLYLWNKTTPFRDVAFENDLLIHEYTHGLTNRLVGGGTARCLQSNEARALGEGWSDAVADWVRQTSAESAAEDFTLGTYVNAKSLRDYPYSTSLTTNPLTYGSLQTRTEIHAAGEVWAVIWHEIFAVFVAKYGFSDDKNDADGTAGNIV</sequence>
<dbReference type="PANTHER" id="PTHR33478:SF1">
    <property type="entry name" value="EXTRACELLULAR METALLOPROTEINASE MEP"/>
    <property type="match status" value="1"/>
</dbReference>
<feature type="binding site" evidence="11">
    <location>
        <position position="413"/>
    </location>
    <ligand>
        <name>Zn(2+)</name>
        <dbReference type="ChEBI" id="CHEBI:29105"/>
        <note>catalytic</note>
    </ligand>
</feature>
<evidence type="ECO:0000256" key="2">
    <source>
        <dbReference type="ARBA" id="ARBA00006006"/>
    </source>
</evidence>
<accession>A0A8H3E3M6</accession>
<feature type="non-terminal residue" evidence="13">
    <location>
        <position position="535"/>
    </location>
</feature>
<evidence type="ECO:0000256" key="3">
    <source>
        <dbReference type="ARBA" id="ARBA00022525"/>
    </source>
</evidence>
<evidence type="ECO:0000256" key="4">
    <source>
        <dbReference type="ARBA" id="ARBA00022670"/>
    </source>
</evidence>
<name>A0A8H3E3M6_9AGAM</name>